<keyword evidence="1" id="KW-0732">Signal</keyword>
<evidence type="ECO:0000256" key="1">
    <source>
        <dbReference type="SAM" id="SignalP"/>
    </source>
</evidence>
<comment type="caution">
    <text evidence="2">The sequence shown here is derived from an EMBL/GenBank/DDBJ whole genome shotgun (WGS) entry which is preliminary data.</text>
</comment>
<evidence type="ECO:0000313" key="2">
    <source>
        <dbReference type="EMBL" id="MBK0392325.1"/>
    </source>
</evidence>
<dbReference type="AlphaFoldDB" id="A0A934PZC9"/>
<evidence type="ECO:0000313" key="3">
    <source>
        <dbReference type="Proteomes" id="UP000617041"/>
    </source>
</evidence>
<proteinExistence type="predicted"/>
<dbReference type="Proteomes" id="UP000617041">
    <property type="component" value="Unassembled WGS sequence"/>
</dbReference>
<sequence length="597" mass="67177">MTLDRRSFHRFLAASAGLAAVPAVLAKPRPSAATELATLADRYDAARWALFPMDATENTGDPAYEGKFEIEIAPEHRKRQERLYRTTLAQLKRIDPASLSASDRITWDLLHHEATDKLALLAYPWWLMPVGIADSVPVRLAQWASGNASQPLKTAANYRHFLKRLQALPAWIAQAMRNMDEGIARGIVLPRALVERVLPQLEMLDKADPLASPYLEGLKKFPDGVPQADRAGIEAAYRDTVKTAIAPAVHRLRVYMTERYLPAARSTAGIGAFDGGRDWYRLQVRSFTTTSMDPVQIHELGLKEVARIRGEMLAVRDKLGFQGSLEQFLLHVREDPALKPFRTEDQVLQAYAAINEKVKAKLPGLFERAPKAALAIKAIEPIRRETASDQYSPPAADGSRPGIFYTVITNPAESSTPSMTALFLHEGQPGHHYQMALQQELTSLPRLRRNAWYDAFGEGWALYAEGLGRDMGLYEDPITWLGRLSMELHRAVRLVVDTGLHDKGWSREQTMKYMQDVEGRTEDSARRATERYMAWPGQALAYKIGELKLLELRERARQALGAKFDIRKFHTQVLSEGAMPLSLLQARIERWIETQRG</sequence>
<dbReference type="InterPro" id="IPR006311">
    <property type="entry name" value="TAT_signal"/>
</dbReference>
<dbReference type="EMBL" id="JAEDAO010000001">
    <property type="protein sequence ID" value="MBK0392325.1"/>
    <property type="molecule type" value="Genomic_DNA"/>
</dbReference>
<name>A0A934PZC9_9BURK</name>
<dbReference type="PANTHER" id="PTHR33361">
    <property type="entry name" value="GLR0591 PROTEIN"/>
    <property type="match status" value="1"/>
</dbReference>
<feature type="signal peptide" evidence="1">
    <location>
        <begin position="1"/>
        <end position="26"/>
    </location>
</feature>
<dbReference type="RefSeq" id="WP_200787265.1">
    <property type="nucleotide sequence ID" value="NZ_JAEDAO010000001.1"/>
</dbReference>
<dbReference type="PROSITE" id="PS51318">
    <property type="entry name" value="TAT"/>
    <property type="match status" value="1"/>
</dbReference>
<gene>
    <name evidence="2" type="ORF">I8E28_06965</name>
</gene>
<dbReference type="PANTHER" id="PTHR33361:SF16">
    <property type="entry name" value="DUF885 DOMAIN-CONTAINING PROTEIN"/>
    <property type="match status" value="1"/>
</dbReference>
<keyword evidence="3" id="KW-1185">Reference proteome</keyword>
<protein>
    <submittedName>
        <fullName evidence="2">DUF885 domain-containing protein</fullName>
    </submittedName>
</protein>
<dbReference type="InterPro" id="IPR010281">
    <property type="entry name" value="DUF885"/>
</dbReference>
<feature type="chain" id="PRO_5037818670" evidence="1">
    <location>
        <begin position="27"/>
        <end position="597"/>
    </location>
</feature>
<organism evidence="2 3">
    <name type="scientific">Ramlibacter algicola</name>
    <dbReference type="NCBI Taxonomy" id="2795217"/>
    <lineage>
        <taxon>Bacteria</taxon>
        <taxon>Pseudomonadati</taxon>
        <taxon>Pseudomonadota</taxon>
        <taxon>Betaproteobacteria</taxon>
        <taxon>Burkholderiales</taxon>
        <taxon>Comamonadaceae</taxon>
        <taxon>Ramlibacter</taxon>
    </lineage>
</organism>
<dbReference type="Pfam" id="PF05960">
    <property type="entry name" value="DUF885"/>
    <property type="match status" value="1"/>
</dbReference>
<reference evidence="2" key="1">
    <citation type="submission" date="2020-12" db="EMBL/GenBank/DDBJ databases">
        <title>Ramlibacter sp. nov., isolated from a freshwater alga, Cryptomonas.</title>
        <authorList>
            <person name="Kim H.M."/>
            <person name="Jeon C.O."/>
        </authorList>
    </citation>
    <scope>NUCLEOTIDE SEQUENCE</scope>
    <source>
        <strain evidence="2">CrO1</strain>
    </source>
</reference>
<accession>A0A934PZC9</accession>